<proteinExistence type="predicted"/>
<dbReference type="Gene3D" id="3.60.15.10">
    <property type="entry name" value="Ribonuclease Z/Hydroxyacylglutathione hydrolase-like"/>
    <property type="match status" value="1"/>
</dbReference>
<dbReference type="SUPFAM" id="SSF56281">
    <property type="entry name" value="Metallo-hydrolase/oxidoreductase"/>
    <property type="match status" value="1"/>
</dbReference>
<dbReference type="InterPro" id="IPR036866">
    <property type="entry name" value="RibonucZ/Hydroxyglut_hydro"/>
</dbReference>
<dbReference type="RefSeq" id="WP_002515583.1">
    <property type="nucleotide sequence ID" value="NZ_AP019664.1"/>
</dbReference>
<evidence type="ECO:0000313" key="1">
    <source>
        <dbReference type="EMBL" id="PGF36307.1"/>
    </source>
</evidence>
<dbReference type="AlphaFoldDB" id="A0A2B7IGR1"/>
<keyword evidence="1" id="KW-0378">Hydrolase</keyword>
<dbReference type="CDD" id="cd06262">
    <property type="entry name" value="metallo-hydrolase-like_MBL-fold"/>
    <property type="match status" value="1"/>
</dbReference>
<dbReference type="GeneID" id="92856787"/>
<reference evidence="1 2" key="1">
    <citation type="submission" date="2017-02" db="EMBL/GenBank/DDBJ databases">
        <title>Prevalence of linear plasmids in Cutibacterium acnes isolates obtained from cancerous prostatic tissue.</title>
        <authorList>
            <person name="Davidsson S."/>
            <person name="Bruggemann H."/>
        </authorList>
    </citation>
    <scope>NUCLEOTIDE SEQUENCE [LARGE SCALE GENOMIC DNA]</scope>
    <source>
        <strain evidence="1 2">11-78</strain>
    </source>
</reference>
<dbReference type="Pfam" id="PF00753">
    <property type="entry name" value="Lactamase_B"/>
    <property type="match status" value="1"/>
</dbReference>
<protein>
    <submittedName>
        <fullName evidence="1">Zn-dependent hydrolase</fullName>
    </submittedName>
</protein>
<dbReference type="GO" id="GO:0016787">
    <property type="term" value="F:hydrolase activity"/>
    <property type="evidence" value="ECO:0007669"/>
    <property type="project" value="UniProtKB-KW"/>
</dbReference>
<dbReference type="SMART" id="SM00849">
    <property type="entry name" value="Lactamase_B"/>
    <property type="match status" value="1"/>
</dbReference>
<dbReference type="PANTHER" id="PTHR46233:SF1">
    <property type="entry name" value="CONSERVED PROTEIN"/>
    <property type="match status" value="1"/>
</dbReference>
<organism evidence="1 2">
    <name type="scientific">Cutibacterium acnes</name>
    <name type="common">Propionibacterium acnes</name>
    <dbReference type="NCBI Taxonomy" id="1747"/>
    <lineage>
        <taxon>Bacteria</taxon>
        <taxon>Bacillati</taxon>
        <taxon>Actinomycetota</taxon>
        <taxon>Actinomycetes</taxon>
        <taxon>Propionibacteriales</taxon>
        <taxon>Propionibacteriaceae</taxon>
        <taxon>Cutibacterium</taxon>
    </lineage>
</organism>
<dbReference type="PANTHER" id="PTHR46233">
    <property type="entry name" value="HYDROXYACYLGLUTATHIONE HYDROLASE GLOC"/>
    <property type="match status" value="1"/>
</dbReference>
<gene>
    <name evidence="1" type="ORF">B1B09_01330</name>
</gene>
<evidence type="ECO:0000313" key="2">
    <source>
        <dbReference type="Proteomes" id="UP000226191"/>
    </source>
</evidence>
<sequence length="218" mass="23205">MPLYHVDPGSEAALIKVNDDVDLIKISVGTMDNNAYLIHPGAGPAILVDAAAEPGRLKALIGDDEVGAVITTHRHQDHTGALAEIVTMTGAQPWCGEPDAEAIEATTGVTCRTMWDGDLFRLGDVELDVIGLVGHTRGSIALRLHGNPSDHVLTGDSLFPGRLGKTSGSREFESLYTDVCMKIFAPASDTTVIHPGHGDATTVGEERPNLPLWRARGW</sequence>
<dbReference type="InterPro" id="IPR051453">
    <property type="entry name" value="MBL_Glyoxalase_II"/>
</dbReference>
<dbReference type="InterPro" id="IPR001279">
    <property type="entry name" value="Metallo-B-lactamas"/>
</dbReference>
<dbReference type="EMBL" id="MVCE01000001">
    <property type="protein sequence ID" value="PGF36307.1"/>
    <property type="molecule type" value="Genomic_DNA"/>
</dbReference>
<dbReference type="Proteomes" id="UP000226191">
    <property type="component" value="Unassembled WGS sequence"/>
</dbReference>
<dbReference type="OrthoDB" id="2971563at2"/>
<comment type="caution">
    <text evidence="1">The sequence shown here is derived from an EMBL/GenBank/DDBJ whole genome shotgun (WGS) entry which is preliminary data.</text>
</comment>
<accession>A0A2B7IGR1</accession>
<name>A0A2B7IGR1_CUTAC</name>